<name>A0ABQ5KRI0_9EUKA</name>
<dbReference type="Proteomes" id="UP001057375">
    <property type="component" value="Unassembled WGS sequence"/>
</dbReference>
<comment type="caution">
    <text evidence="2">The sequence shown here is derived from an EMBL/GenBank/DDBJ whole genome shotgun (WGS) entry which is preliminary data.</text>
</comment>
<dbReference type="EMBL" id="BQXS01010918">
    <property type="protein sequence ID" value="GKT35077.1"/>
    <property type="molecule type" value="Genomic_DNA"/>
</dbReference>
<proteinExistence type="predicted"/>
<feature type="compositionally biased region" description="Low complexity" evidence="1">
    <location>
        <begin position="773"/>
        <end position="783"/>
    </location>
</feature>
<feature type="compositionally biased region" description="Basic and acidic residues" evidence="1">
    <location>
        <begin position="710"/>
        <end position="725"/>
    </location>
</feature>
<protein>
    <submittedName>
        <fullName evidence="2">Uncharacterized protein</fullName>
    </submittedName>
</protein>
<sequence length="950" mass="108595">MKPRLPPDTKGMPRYDISTKRSRTIVGSARTAGVVGKALMEKNYRLSRPLNVTQTITLPITKTQTVNQTVRPRFVDARPFSLTDNIGSLIYRDETSDTRIFKPKTSLSRMPIHHSGRISRTKPSSRERLKKLELPPPIRKIHHGETIKAKREKHLLLSDKITKDHHPIHSRKMGDWDKLEKTITPYHLCSTTTTKREKHLLLSDKITKDHHPIHSRKMGDWDKLEKTITPYHLCSTTTSVSSHKAPLLVTTSEKASEPISTVKEYNHDVEIMQGNEESIRKERTKHHIITQKGTLDRTQRISSIVDETARRRPIPGATANQKVTFSLCAPVREKVVRRDHIMHKEPTVVASLLKPSATSALHGDSHLRNRASNPINFREEDIKRRESRSAARIHRIQQREAHLHDVIKADAAEKEAKTTFKSRIHSEDHSFKASKHVIYDDSLDRMLVTFSQDDIRGHTVFLDSSISSILSSSHLFPLFLSQTSQEIVFVDKERYIEYFISSIESNIDKDRESVLKQGQTLTATSERIFDVSSIELNQRGDSLRSQSGLSYSSMQTHQQPRLPTDPVELLNLKIKVLNRLKRIIPHHVRSSSCPFLQIIDLCGICDEAEIIAQTLALCDDIHVYRGAIYLCLPMGISFSDKVSHWRKALPSKVKRYANNCVLISHNFPLVQIEDAIKHSHPGGLSIDDLFSIPPIRWRSPKQIEEDEEREREKQQYQKELQAKDYDDSEHSEDWAYDDHFHYGEFQTGKRPSPEVASIMDRVGIHPDGTVVTGSKSSSSYQGGKLSGKESGVSESVIPGIDDRYRRMNATFLLSNPHSVKRARSAIRRRKKEHQEKISTRQQMHELTKEFTTDSLMDAEEAMTMIDEERAKQEGGKRRTSVAASPYWRDEEKVLEFIDESGRKRTTNTLDDLLGDKHEAVSLFFHLTDCLAQDSIQISQVEENVLLISSK</sequence>
<feature type="region of interest" description="Disordered" evidence="1">
    <location>
        <begin position="700"/>
        <end position="730"/>
    </location>
</feature>
<reference evidence="2" key="1">
    <citation type="submission" date="2022-03" db="EMBL/GenBank/DDBJ databases">
        <title>Draft genome sequence of Aduncisulcus paluster, a free-living microaerophilic Fornicata.</title>
        <authorList>
            <person name="Yuyama I."/>
            <person name="Kume K."/>
            <person name="Tamura T."/>
            <person name="Inagaki Y."/>
            <person name="Hashimoto T."/>
        </authorList>
    </citation>
    <scope>NUCLEOTIDE SEQUENCE</scope>
    <source>
        <strain evidence="2">NY0171</strain>
    </source>
</reference>
<keyword evidence="3" id="KW-1185">Reference proteome</keyword>
<accession>A0ABQ5KRI0</accession>
<evidence type="ECO:0000256" key="1">
    <source>
        <dbReference type="SAM" id="MobiDB-lite"/>
    </source>
</evidence>
<organism evidence="2 3">
    <name type="scientific">Aduncisulcus paluster</name>
    <dbReference type="NCBI Taxonomy" id="2918883"/>
    <lineage>
        <taxon>Eukaryota</taxon>
        <taxon>Metamonada</taxon>
        <taxon>Carpediemonas-like organisms</taxon>
        <taxon>Aduncisulcus</taxon>
    </lineage>
</organism>
<gene>
    <name evidence="2" type="ORF">ADUPG1_008309</name>
</gene>
<evidence type="ECO:0000313" key="2">
    <source>
        <dbReference type="EMBL" id="GKT35077.1"/>
    </source>
</evidence>
<evidence type="ECO:0000313" key="3">
    <source>
        <dbReference type="Proteomes" id="UP001057375"/>
    </source>
</evidence>
<feature type="region of interest" description="Disordered" evidence="1">
    <location>
        <begin position="768"/>
        <end position="794"/>
    </location>
</feature>